<feature type="signal peptide" evidence="1">
    <location>
        <begin position="1"/>
        <end position="18"/>
    </location>
</feature>
<proteinExistence type="predicted"/>
<dbReference type="EMBL" id="JAGEUA010000010">
    <property type="protein sequence ID" value="KAL0964738.1"/>
    <property type="molecule type" value="Genomic_DNA"/>
</dbReference>
<dbReference type="AlphaFoldDB" id="A0ABD0WQ57"/>
<evidence type="ECO:0000313" key="2">
    <source>
        <dbReference type="EMBL" id="KAL0964738.1"/>
    </source>
</evidence>
<feature type="chain" id="PRO_5044774037" evidence="1">
    <location>
        <begin position="19"/>
        <end position="84"/>
    </location>
</feature>
<protein>
    <submittedName>
        <fullName evidence="2">Uncharacterized protein</fullName>
    </submittedName>
</protein>
<gene>
    <name evidence="2" type="ORF">UPYG_G00328240</name>
</gene>
<evidence type="ECO:0000313" key="3">
    <source>
        <dbReference type="Proteomes" id="UP001557470"/>
    </source>
</evidence>
<keyword evidence="1" id="KW-0732">Signal</keyword>
<sequence length="84" mass="9910">MRSHCVILLFAFLGILLANQLNQVNAKPAHLSQEDQEFQYDDDLPQGKDAQYDVVMKALQEIQNDPTSLKLIRLCYYRCFRYNW</sequence>
<evidence type="ECO:0000256" key="1">
    <source>
        <dbReference type="SAM" id="SignalP"/>
    </source>
</evidence>
<organism evidence="2 3">
    <name type="scientific">Umbra pygmaea</name>
    <name type="common">Eastern mudminnow</name>
    <dbReference type="NCBI Taxonomy" id="75934"/>
    <lineage>
        <taxon>Eukaryota</taxon>
        <taxon>Metazoa</taxon>
        <taxon>Chordata</taxon>
        <taxon>Craniata</taxon>
        <taxon>Vertebrata</taxon>
        <taxon>Euteleostomi</taxon>
        <taxon>Actinopterygii</taxon>
        <taxon>Neopterygii</taxon>
        <taxon>Teleostei</taxon>
        <taxon>Protacanthopterygii</taxon>
        <taxon>Esociformes</taxon>
        <taxon>Umbridae</taxon>
        <taxon>Umbra</taxon>
    </lineage>
</organism>
<dbReference type="Proteomes" id="UP001557470">
    <property type="component" value="Unassembled WGS sequence"/>
</dbReference>
<comment type="caution">
    <text evidence="2">The sequence shown here is derived from an EMBL/GenBank/DDBJ whole genome shotgun (WGS) entry which is preliminary data.</text>
</comment>
<accession>A0ABD0WQ57</accession>
<name>A0ABD0WQ57_UMBPY</name>
<reference evidence="2 3" key="1">
    <citation type="submission" date="2024-06" db="EMBL/GenBank/DDBJ databases">
        <authorList>
            <person name="Pan Q."/>
            <person name="Wen M."/>
            <person name="Jouanno E."/>
            <person name="Zahm M."/>
            <person name="Klopp C."/>
            <person name="Cabau C."/>
            <person name="Louis A."/>
            <person name="Berthelot C."/>
            <person name="Parey E."/>
            <person name="Roest Crollius H."/>
            <person name="Montfort J."/>
            <person name="Robinson-Rechavi M."/>
            <person name="Bouchez O."/>
            <person name="Lampietro C."/>
            <person name="Lopez Roques C."/>
            <person name="Donnadieu C."/>
            <person name="Postlethwait J."/>
            <person name="Bobe J."/>
            <person name="Verreycken H."/>
            <person name="Guiguen Y."/>
        </authorList>
    </citation>
    <scope>NUCLEOTIDE SEQUENCE [LARGE SCALE GENOMIC DNA]</scope>
    <source>
        <strain evidence="2">Up_M1</strain>
        <tissue evidence="2">Testis</tissue>
    </source>
</reference>
<keyword evidence="3" id="KW-1185">Reference proteome</keyword>